<dbReference type="InterPro" id="IPR045247">
    <property type="entry name" value="Oye-like"/>
</dbReference>
<organism evidence="5 6">
    <name type="scientific">Lodderomyces beijingensis</name>
    <dbReference type="NCBI Taxonomy" id="1775926"/>
    <lineage>
        <taxon>Eukaryota</taxon>
        <taxon>Fungi</taxon>
        <taxon>Dikarya</taxon>
        <taxon>Ascomycota</taxon>
        <taxon>Saccharomycotina</taxon>
        <taxon>Pichiomycetes</taxon>
        <taxon>Debaryomycetaceae</taxon>
        <taxon>Candida/Lodderomyces clade</taxon>
        <taxon>Lodderomyces</taxon>
    </lineage>
</organism>
<evidence type="ECO:0000256" key="2">
    <source>
        <dbReference type="ARBA" id="ARBA00005979"/>
    </source>
</evidence>
<evidence type="ECO:0000313" key="6">
    <source>
        <dbReference type="Proteomes" id="UP001497383"/>
    </source>
</evidence>
<proteinExistence type="inferred from homology"/>
<comment type="similarity">
    <text evidence="2">Belongs to the NADH:flavin oxidoreductase/NADH oxidase family.</text>
</comment>
<protein>
    <recommendedName>
        <fullName evidence="4">NADH:flavin oxidoreductase/NADH oxidase N-terminal domain-containing protein</fullName>
    </recommendedName>
</protein>
<dbReference type="PANTHER" id="PTHR22893">
    <property type="entry name" value="NADH OXIDOREDUCTASE-RELATED"/>
    <property type="match status" value="1"/>
</dbReference>
<dbReference type="Pfam" id="PF00724">
    <property type="entry name" value="Oxidored_FMN"/>
    <property type="match status" value="1"/>
</dbReference>
<gene>
    <name evidence="5" type="ORF">LODBEIA_P10640</name>
</gene>
<accession>A0ABP0ZKN9</accession>
<dbReference type="EMBL" id="OZ022405">
    <property type="protein sequence ID" value="CAK9436506.1"/>
    <property type="molecule type" value="Genomic_DNA"/>
</dbReference>
<keyword evidence="3" id="KW-0285">Flavoprotein</keyword>
<evidence type="ECO:0000259" key="4">
    <source>
        <dbReference type="Pfam" id="PF00724"/>
    </source>
</evidence>
<dbReference type="PANTHER" id="PTHR22893:SF91">
    <property type="entry name" value="NADPH DEHYDROGENASE 2-RELATED"/>
    <property type="match status" value="1"/>
</dbReference>
<dbReference type="Proteomes" id="UP001497383">
    <property type="component" value="Chromosome 1"/>
</dbReference>
<comment type="cofactor">
    <cofactor evidence="1">
        <name>FMN</name>
        <dbReference type="ChEBI" id="CHEBI:58210"/>
    </cofactor>
</comment>
<evidence type="ECO:0000256" key="1">
    <source>
        <dbReference type="ARBA" id="ARBA00001917"/>
    </source>
</evidence>
<sequence>MGKEMQESNLFKPITIGEVTLSHRVVHAPTSRSRSTGDGSHIPTDLMLQYYDSRSKHAGTLIIFESCLVSPDGGLVPYKSGVWNQEQCRALKVITDQIHANGSFVSCQIFAPGRVANIKEMKEKGLLYSAPSVIFHAQSHKVESEKLQYPLCELSIDQIARIEDDFVQAAANCLDLAGFDFIELHGSSGFLIEQFLSPISNTRNDQYGGSLENRCRFLFEIIDKLIRKLGSLSKVGIRLSAWSEHFGMIYPKGVYDVHPPLLFCQYVLDHLEKLKRQGYEIGYVSLTEPRVSGNNDQDPKDNSNQSLVDRWSGKLIRAGGYASNYKSNTATATANANTCLQQDVNADDRTLIAFSRPFTSNPDLITRLKNDLKLDNYQREFFYSHSLQGYLTFGDYVDDTEGSNSLPYSEDELQREGTPLV</sequence>
<dbReference type="GeneID" id="92206260"/>
<keyword evidence="3" id="KW-0288">FMN</keyword>
<evidence type="ECO:0000313" key="5">
    <source>
        <dbReference type="EMBL" id="CAK9436506.1"/>
    </source>
</evidence>
<dbReference type="SUPFAM" id="SSF51395">
    <property type="entry name" value="FMN-linked oxidoreductases"/>
    <property type="match status" value="1"/>
</dbReference>
<evidence type="ECO:0000256" key="3">
    <source>
        <dbReference type="ARBA" id="ARBA00022643"/>
    </source>
</evidence>
<dbReference type="InterPro" id="IPR013785">
    <property type="entry name" value="Aldolase_TIM"/>
</dbReference>
<keyword evidence="6" id="KW-1185">Reference proteome</keyword>
<dbReference type="Gene3D" id="3.20.20.70">
    <property type="entry name" value="Aldolase class I"/>
    <property type="match status" value="1"/>
</dbReference>
<dbReference type="RefSeq" id="XP_066828002.1">
    <property type="nucleotide sequence ID" value="XM_066970911.1"/>
</dbReference>
<dbReference type="InterPro" id="IPR001155">
    <property type="entry name" value="OxRdtase_FMN_N"/>
</dbReference>
<name>A0ABP0ZKN9_9ASCO</name>
<reference evidence="5 6" key="1">
    <citation type="submission" date="2024-03" db="EMBL/GenBank/DDBJ databases">
        <authorList>
            <person name="Brejova B."/>
        </authorList>
    </citation>
    <scope>NUCLEOTIDE SEQUENCE [LARGE SCALE GENOMIC DNA]</scope>
    <source>
        <strain evidence="5 6">CBS 14171</strain>
    </source>
</reference>
<feature type="domain" description="NADH:flavin oxidoreductase/NADH oxidase N-terminal" evidence="4">
    <location>
        <begin position="9"/>
        <end position="374"/>
    </location>
</feature>